<keyword evidence="1" id="KW-0472">Membrane</keyword>
<evidence type="ECO:0000256" key="1">
    <source>
        <dbReference type="SAM" id="Phobius"/>
    </source>
</evidence>
<dbReference type="EMBL" id="ML178815">
    <property type="protein sequence ID" value="TFL06710.1"/>
    <property type="molecule type" value="Genomic_DNA"/>
</dbReference>
<organism evidence="2 3">
    <name type="scientific">Pterulicium gracile</name>
    <dbReference type="NCBI Taxonomy" id="1884261"/>
    <lineage>
        <taxon>Eukaryota</taxon>
        <taxon>Fungi</taxon>
        <taxon>Dikarya</taxon>
        <taxon>Basidiomycota</taxon>
        <taxon>Agaricomycotina</taxon>
        <taxon>Agaricomycetes</taxon>
        <taxon>Agaricomycetidae</taxon>
        <taxon>Agaricales</taxon>
        <taxon>Pleurotineae</taxon>
        <taxon>Pterulaceae</taxon>
        <taxon>Pterulicium</taxon>
    </lineage>
</organism>
<gene>
    <name evidence="2" type="ORF">BDV98DRAFT_559867</name>
</gene>
<feature type="transmembrane region" description="Helical" evidence="1">
    <location>
        <begin position="31"/>
        <end position="52"/>
    </location>
</feature>
<feature type="transmembrane region" description="Helical" evidence="1">
    <location>
        <begin position="150"/>
        <end position="167"/>
    </location>
</feature>
<feature type="transmembrane region" description="Helical" evidence="1">
    <location>
        <begin position="105"/>
        <end position="130"/>
    </location>
</feature>
<dbReference type="Gene3D" id="1.20.1070.10">
    <property type="entry name" value="Rhodopsin 7-helix transmembrane proteins"/>
    <property type="match status" value="1"/>
</dbReference>
<keyword evidence="1" id="KW-0812">Transmembrane</keyword>
<evidence type="ECO:0008006" key="4">
    <source>
        <dbReference type="Google" id="ProtNLM"/>
    </source>
</evidence>
<name>A0A5C3R0U8_9AGAR</name>
<keyword evidence="1" id="KW-1133">Transmembrane helix</keyword>
<reference evidence="2 3" key="1">
    <citation type="journal article" date="2019" name="Nat. Ecol. Evol.">
        <title>Megaphylogeny resolves global patterns of mushroom evolution.</title>
        <authorList>
            <person name="Varga T."/>
            <person name="Krizsan K."/>
            <person name="Foldi C."/>
            <person name="Dima B."/>
            <person name="Sanchez-Garcia M."/>
            <person name="Sanchez-Ramirez S."/>
            <person name="Szollosi G.J."/>
            <person name="Szarkandi J.G."/>
            <person name="Papp V."/>
            <person name="Albert L."/>
            <person name="Andreopoulos W."/>
            <person name="Angelini C."/>
            <person name="Antonin V."/>
            <person name="Barry K.W."/>
            <person name="Bougher N.L."/>
            <person name="Buchanan P."/>
            <person name="Buyck B."/>
            <person name="Bense V."/>
            <person name="Catcheside P."/>
            <person name="Chovatia M."/>
            <person name="Cooper J."/>
            <person name="Damon W."/>
            <person name="Desjardin D."/>
            <person name="Finy P."/>
            <person name="Geml J."/>
            <person name="Haridas S."/>
            <person name="Hughes K."/>
            <person name="Justo A."/>
            <person name="Karasinski D."/>
            <person name="Kautmanova I."/>
            <person name="Kiss B."/>
            <person name="Kocsube S."/>
            <person name="Kotiranta H."/>
            <person name="LaButti K.M."/>
            <person name="Lechner B.E."/>
            <person name="Liimatainen K."/>
            <person name="Lipzen A."/>
            <person name="Lukacs Z."/>
            <person name="Mihaltcheva S."/>
            <person name="Morgado L.N."/>
            <person name="Niskanen T."/>
            <person name="Noordeloos M.E."/>
            <person name="Ohm R.A."/>
            <person name="Ortiz-Santana B."/>
            <person name="Ovrebo C."/>
            <person name="Racz N."/>
            <person name="Riley R."/>
            <person name="Savchenko A."/>
            <person name="Shiryaev A."/>
            <person name="Soop K."/>
            <person name="Spirin V."/>
            <person name="Szebenyi C."/>
            <person name="Tomsovsky M."/>
            <person name="Tulloss R.E."/>
            <person name="Uehling J."/>
            <person name="Grigoriev I.V."/>
            <person name="Vagvolgyi C."/>
            <person name="Papp T."/>
            <person name="Martin F.M."/>
            <person name="Miettinen O."/>
            <person name="Hibbett D.S."/>
            <person name="Nagy L.G."/>
        </authorList>
    </citation>
    <scope>NUCLEOTIDE SEQUENCE [LARGE SCALE GENOMIC DNA]</scope>
    <source>
        <strain evidence="2 3">CBS 309.79</strain>
    </source>
</reference>
<accession>A0A5C3R0U8</accession>
<dbReference type="Proteomes" id="UP000305067">
    <property type="component" value="Unassembled WGS sequence"/>
</dbReference>
<feature type="transmembrane region" description="Helical" evidence="1">
    <location>
        <begin position="231"/>
        <end position="255"/>
    </location>
</feature>
<feature type="transmembrane region" description="Helical" evidence="1">
    <location>
        <begin position="64"/>
        <end position="85"/>
    </location>
</feature>
<sequence>MPDWINDRNAITPGAFILPEGFSRSTPMVRYFVTAQAMGWMGMIIVFITALGSARLRARRNLSWFSFCFSWILSTTSYLILSFAGQQTGLQPRSSVCLAQAALVYGAPSVTAMTTLLLTLQLWSTMVAVFQNSKDVKRPGEWLQTHMRPLSFAPYVLFLMVVIASAINGGKNPETVRRAGSSVYCIIDTGVPGKISAGLVMLTLFVTLIAEGMIANLLYRNWTTFGRKGDFLATVIRITAFTFVGFLAIIISLIFISDRDRGDLSNIFIALAPIAAVLIFGTQGDMVRVWMFWRWKREARDSKIVVSGGKQVTLV</sequence>
<dbReference type="STRING" id="1884261.A0A5C3R0U8"/>
<dbReference type="OrthoDB" id="3259067at2759"/>
<proteinExistence type="predicted"/>
<evidence type="ECO:0000313" key="2">
    <source>
        <dbReference type="EMBL" id="TFL06710.1"/>
    </source>
</evidence>
<evidence type="ECO:0000313" key="3">
    <source>
        <dbReference type="Proteomes" id="UP000305067"/>
    </source>
</evidence>
<dbReference type="AlphaFoldDB" id="A0A5C3R0U8"/>
<protein>
    <recommendedName>
        <fullName evidence="4">G-protein coupled receptors family 2 profile 2 domain-containing protein</fullName>
    </recommendedName>
</protein>
<feature type="transmembrane region" description="Helical" evidence="1">
    <location>
        <begin position="199"/>
        <end position="219"/>
    </location>
</feature>
<keyword evidence="3" id="KW-1185">Reference proteome</keyword>
<feature type="transmembrane region" description="Helical" evidence="1">
    <location>
        <begin position="267"/>
        <end position="293"/>
    </location>
</feature>